<evidence type="ECO:0000259" key="4">
    <source>
        <dbReference type="Pfam" id="PF00501"/>
    </source>
</evidence>
<dbReference type="SUPFAM" id="SSF56801">
    <property type="entry name" value="Acetyl-CoA synthetase-like"/>
    <property type="match status" value="1"/>
</dbReference>
<accession>A0A7J6RJT8</accession>
<feature type="domain" description="AMP-dependent synthetase/ligase" evidence="4">
    <location>
        <begin position="2"/>
        <end position="371"/>
    </location>
</feature>
<evidence type="ECO:0000256" key="2">
    <source>
        <dbReference type="ARBA" id="ARBA00022840"/>
    </source>
</evidence>
<proteinExistence type="predicted"/>
<organism evidence="5 6">
    <name type="scientific">Perkinsus olseni</name>
    <name type="common">Perkinsus atlanticus</name>
    <dbReference type="NCBI Taxonomy" id="32597"/>
    <lineage>
        <taxon>Eukaryota</taxon>
        <taxon>Sar</taxon>
        <taxon>Alveolata</taxon>
        <taxon>Perkinsozoa</taxon>
        <taxon>Perkinsea</taxon>
        <taxon>Perkinsida</taxon>
        <taxon>Perkinsidae</taxon>
        <taxon>Perkinsus</taxon>
    </lineage>
</organism>
<dbReference type="Pfam" id="PF00501">
    <property type="entry name" value="AMP-binding"/>
    <property type="match status" value="1"/>
</dbReference>
<reference evidence="5 6" key="1">
    <citation type="submission" date="2020-04" db="EMBL/GenBank/DDBJ databases">
        <title>Perkinsus olseni comparative genomics.</title>
        <authorList>
            <person name="Bogema D.R."/>
        </authorList>
    </citation>
    <scope>NUCLEOTIDE SEQUENCE [LARGE SCALE GENOMIC DNA]</scope>
    <source>
        <strain evidence="5 6">ATCC PRA-207</strain>
    </source>
</reference>
<dbReference type="Gene3D" id="3.40.50.12780">
    <property type="entry name" value="N-terminal domain of ligase-like"/>
    <property type="match status" value="1"/>
</dbReference>
<sequence length="816" mass="89297">QGAFTRRATTVPLYDTLGEDTVSHVINQTQVRTVICSFAEVPKILSCREACPSLATIVCLAPAAALREPCEAAGLQLLDFCQVEACGAKATYQPLTGEESDIGTFCYTSGTTGDPKGALLSQGGMLANVAGLTKLVTTESPLLKFGAEDEAYLSYLPLAHVMERLVQTMMYHFGAAIGFSQGDSRKIMDDVAALRPTLFACVPRILNRVYDSVVGAIRKAGGMKESLFERAMETKKEGLRNGFLTHPYWDNTVFDDIKKKLGFDRARLVVTGSAPIASHVLTFMRALLGCPVVEGYGQTEATCAVSYAHVHDFSVGNVGLPVGCLEVKLADVPSMGYLSTDTQHGSKGDFISCKGRGEICYRGPCTFRGYYKMPEKTKETIDSDGWVHSGDIGIWLKTGQLKIIDRKKSIFKLSQGEYIAPDKIENVITESPLVAQAFVYGNSFQSRLVAVILPDFEYLLEHFPSTATGIGSSKALCESDAVRSLVLRSVQEISDKNKLRGFEKVKAVHLTSIPFTAENGLLTPSFKLKRDVAFKTFEEEIDRLYENIGDKSSGRTALLTVTLLFADLMGGAEGAGRKESSALGVCTVNNRDLSILKIKAKEGTNVLKKAWNRLRGKKHIDSRMPHVEFVLGEGEKRFTSYFSRGQQPLLEAAKSGEALALLGGPARLPAQKMQCRINKRGDERRVIRKLMARIGAIGYLDGGEWRFLQPDYSKGDTVSVKRVNARSEESAGTIHFRRGETAVTMIDDKTVSVQSTDHIMYRLKFAHSEAASRFYHAIHAITEDDVFSHSSTRTQIGGGNSPSTNDQEALNPSDDE</sequence>
<evidence type="ECO:0000256" key="3">
    <source>
        <dbReference type="SAM" id="MobiDB-lite"/>
    </source>
</evidence>
<dbReference type="GO" id="GO:0005524">
    <property type="term" value="F:ATP binding"/>
    <property type="evidence" value="ECO:0007669"/>
    <property type="project" value="UniProtKB-KW"/>
</dbReference>
<keyword evidence="1" id="KW-0547">Nucleotide-binding</keyword>
<evidence type="ECO:0000313" key="5">
    <source>
        <dbReference type="EMBL" id="KAF4720737.1"/>
    </source>
</evidence>
<dbReference type="Proteomes" id="UP000553632">
    <property type="component" value="Unassembled WGS sequence"/>
</dbReference>
<feature type="compositionally biased region" description="Polar residues" evidence="3">
    <location>
        <begin position="788"/>
        <end position="810"/>
    </location>
</feature>
<evidence type="ECO:0000313" key="6">
    <source>
        <dbReference type="Proteomes" id="UP000553632"/>
    </source>
</evidence>
<feature type="non-terminal residue" evidence="5">
    <location>
        <position position="816"/>
    </location>
</feature>
<dbReference type="InterPro" id="IPR020845">
    <property type="entry name" value="AMP-binding_CS"/>
</dbReference>
<dbReference type="InterPro" id="IPR000873">
    <property type="entry name" value="AMP-dep_synth/lig_dom"/>
</dbReference>
<dbReference type="PANTHER" id="PTHR43272:SF33">
    <property type="entry name" value="AMP-BINDING DOMAIN-CONTAINING PROTEIN-RELATED"/>
    <property type="match status" value="1"/>
</dbReference>
<gene>
    <name evidence="5" type="ORF">FOZ63_022460</name>
</gene>
<name>A0A7J6RJT8_PEROL</name>
<dbReference type="Pfam" id="PF23562">
    <property type="entry name" value="AMP-binding_C_3"/>
    <property type="match status" value="1"/>
</dbReference>
<dbReference type="PROSITE" id="PS00455">
    <property type="entry name" value="AMP_BINDING"/>
    <property type="match status" value="1"/>
</dbReference>
<dbReference type="InterPro" id="IPR042099">
    <property type="entry name" value="ANL_N_sf"/>
</dbReference>
<evidence type="ECO:0000256" key="1">
    <source>
        <dbReference type="ARBA" id="ARBA00022741"/>
    </source>
</evidence>
<dbReference type="AlphaFoldDB" id="A0A7J6RJT8"/>
<keyword evidence="2" id="KW-0067">ATP-binding</keyword>
<comment type="caution">
    <text evidence="5">The sequence shown here is derived from an EMBL/GenBank/DDBJ whole genome shotgun (WGS) entry which is preliminary data.</text>
</comment>
<dbReference type="EMBL" id="JABANO010025141">
    <property type="protein sequence ID" value="KAF4720737.1"/>
    <property type="molecule type" value="Genomic_DNA"/>
</dbReference>
<dbReference type="GO" id="GO:0005783">
    <property type="term" value="C:endoplasmic reticulum"/>
    <property type="evidence" value="ECO:0007669"/>
    <property type="project" value="TreeGrafter"/>
</dbReference>
<dbReference type="GO" id="GO:0016020">
    <property type="term" value="C:membrane"/>
    <property type="evidence" value="ECO:0007669"/>
    <property type="project" value="TreeGrafter"/>
</dbReference>
<feature type="region of interest" description="Disordered" evidence="3">
    <location>
        <begin position="788"/>
        <end position="816"/>
    </location>
</feature>
<dbReference type="PANTHER" id="PTHR43272">
    <property type="entry name" value="LONG-CHAIN-FATTY-ACID--COA LIGASE"/>
    <property type="match status" value="1"/>
</dbReference>
<dbReference type="OMA" id="FDHNDVY"/>
<keyword evidence="6" id="KW-1185">Reference proteome</keyword>
<dbReference type="GO" id="GO:0004467">
    <property type="term" value="F:long-chain fatty acid-CoA ligase activity"/>
    <property type="evidence" value="ECO:0007669"/>
    <property type="project" value="TreeGrafter"/>
</dbReference>
<protein>
    <recommendedName>
        <fullName evidence="4">AMP-dependent synthetase/ligase domain-containing protein</fullName>
    </recommendedName>
</protein>